<dbReference type="SUPFAM" id="SSF55920">
    <property type="entry name" value="Creatinase/aminopeptidase"/>
    <property type="match status" value="1"/>
</dbReference>
<accession>A0ABR9CR88</accession>
<keyword evidence="3" id="KW-1185">Reference proteome</keyword>
<organism evidence="2 3">
    <name type="scientific">Roseibium litorale</name>
    <dbReference type="NCBI Taxonomy" id="2803841"/>
    <lineage>
        <taxon>Bacteria</taxon>
        <taxon>Pseudomonadati</taxon>
        <taxon>Pseudomonadota</taxon>
        <taxon>Alphaproteobacteria</taxon>
        <taxon>Hyphomicrobiales</taxon>
        <taxon>Stappiaceae</taxon>
        <taxon>Roseibium</taxon>
    </lineage>
</organism>
<gene>
    <name evidence="2" type="ORF">IG616_17680</name>
</gene>
<reference evidence="2 3" key="2">
    <citation type="journal article" date="2021" name="Int. J. Syst. Evol. Microbiol.">
        <title>Roseibium litorale sp. nov., isolated from a tidal flat sediment and proposal for the reclassification of Labrenzia polysiphoniae as Roseibium polysiphoniae comb. nov.</title>
        <authorList>
            <person name="Liu Y."/>
            <person name="Pei T."/>
            <person name="Du J."/>
            <person name="Chao M."/>
            <person name="Deng M.R."/>
            <person name="Zhu H."/>
        </authorList>
    </citation>
    <scope>NUCLEOTIDE SEQUENCE [LARGE SCALE GENOMIC DNA]</scope>
    <source>
        <strain evidence="2 3">4C16A</strain>
    </source>
</reference>
<feature type="domain" description="Peptidase M24" evidence="1">
    <location>
        <begin position="173"/>
        <end position="365"/>
    </location>
</feature>
<evidence type="ECO:0000313" key="2">
    <source>
        <dbReference type="EMBL" id="MBD8893378.1"/>
    </source>
</evidence>
<dbReference type="InterPro" id="IPR029149">
    <property type="entry name" value="Creatin/AminoP/Spt16_N"/>
</dbReference>
<dbReference type="InterPro" id="IPR000994">
    <property type="entry name" value="Pept_M24"/>
</dbReference>
<dbReference type="Gene3D" id="3.90.230.10">
    <property type="entry name" value="Creatinase/methionine aminopeptidase superfamily"/>
    <property type="match status" value="1"/>
</dbReference>
<evidence type="ECO:0000259" key="1">
    <source>
        <dbReference type="Pfam" id="PF00557"/>
    </source>
</evidence>
<dbReference type="PANTHER" id="PTHR46112">
    <property type="entry name" value="AMINOPEPTIDASE"/>
    <property type="match status" value="1"/>
</dbReference>
<dbReference type="EMBL" id="JACYXI010000012">
    <property type="protein sequence ID" value="MBD8893378.1"/>
    <property type="molecule type" value="Genomic_DNA"/>
</dbReference>
<dbReference type="Gene3D" id="3.40.350.10">
    <property type="entry name" value="Creatinase/prolidase N-terminal domain"/>
    <property type="match status" value="1"/>
</dbReference>
<dbReference type="RefSeq" id="WP_192149500.1">
    <property type="nucleotide sequence ID" value="NZ_JACYXI010000012.1"/>
</dbReference>
<reference evidence="3" key="1">
    <citation type="submission" date="2020-09" db="EMBL/GenBank/DDBJ databases">
        <title>The genome sequence of strain Labrenzia suaedae 4C16A.</title>
        <authorList>
            <person name="Liu Y."/>
        </authorList>
    </citation>
    <scope>NUCLEOTIDE SEQUENCE [LARGE SCALE GENOMIC DNA]</scope>
    <source>
        <strain evidence="3">4C16A</strain>
    </source>
</reference>
<dbReference type="InterPro" id="IPR036005">
    <property type="entry name" value="Creatinase/aminopeptidase-like"/>
</dbReference>
<name>A0ABR9CR88_9HYPH</name>
<evidence type="ECO:0000313" key="3">
    <source>
        <dbReference type="Proteomes" id="UP000632063"/>
    </source>
</evidence>
<dbReference type="Proteomes" id="UP000632063">
    <property type="component" value="Unassembled WGS sequence"/>
</dbReference>
<dbReference type="Pfam" id="PF00557">
    <property type="entry name" value="Peptidase_M24"/>
    <property type="match status" value="1"/>
</dbReference>
<dbReference type="InterPro" id="IPR050659">
    <property type="entry name" value="Peptidase_M24B"/>
</dbReference>
<dbReference type="CDD" id="cd01066">
    <property type="entry name" value="APP_MetAP"/>
    <property type="match status" value="1"/>
</dbReference>
<protein>
    <submittedName>
        <fullName evidence="2">M24 family metallopeptidase</fullName>
    </submittedName>
</protein>
<proteinExistence type="predicted"/>
<dbReference type="PANTHER" id="PTHR46112:SF2">
    <property type="entry name" value="XAA-PRO AMINOPEPTIDASE P-RELATED"/>
    <property type="match status" value="1"/>
</dbReference>
<sequence length="393" mass="42370">MSASARLNGVSDSELERRWRALRGEMAKHGLDAIVATGSNDWLGGHVRWLTDFPATNGYFRSVIFFADRPMSVVEMGAFGGARDFAGQDGIHRGVGIQTTTPAFSSIAQTNTLDGELVSKQLTGCRRVGLVTPGAMPSDLVAAIRGVDGIEIANATEIVDRLKAVKSPEEIALYRQTCRLQDAVFAHVLSIIKPGMRDVDVATAAMAKAQALGSDQGIVLCGSAPIGTAARFNPRQMQGRIIEPGDHYTILIEVNGPGGAYGEIARTIVLGKATNKLKEQFAAMVEAQDYTLSLMKPGAHPAEILAAHNDWMSARGLPPEMRLYAHSQGSDMVERPLIRQDETMPLMENMTFAVHPGYDDGSVFAVICDNYTIGPDGPLACEHKTEKCIFEIN</sequence>
<comment type="caution">
    <text evidence="2">The sequence shown here is derived from an EMBL/GenBank/DDBJ whole genome shotgun (WGS) entry which is preliminary data.</text>
</comment>
<dbReference type="SUPFAM" id="SSF53092">
    <property type="entry name" value="Creatinase/prolidase N-terminal domain"/>
    <property type="match status" value="1"/>
</dbReference>